<dbReference type="RefSeq" id="WP_142087154.1">
    <property type="nucleotide sequence ID" value="NZ_CP035485.1"/>
</dbReference>
<evidence type="ECO:0000313" key="1">
    <source>
        <dbReference type="EMBL" id="QDI90233.1"/>
    </source>
</evidence>
<dbReference type="OrthoDB" id="2922990at2"/>
<reference evidence="2" key="1">
    <citation type="submission" date="2019-01" db="EMBL/GenBank/DDBJ databases">
        <title>Genomic analysis of Salicibibacter sp. NKC3-5.</title>
        <authorList>
            <person name="Oh Y.J."/>
        </authorList>
    </citation>
    <scope>NUCLEOTIDE SEQUENCE [LARGE SCALE GENOMIC DNA]</scope>
    <source>
        <strain evidence="2">NKC3-5</strain>
    </source>
</reference>
<keyword evidence="2" id="KW-1185">Reference proteome</keyword>
<dbReference type="EMBL" id="CP035485">
    <property type="protein sequence ID" value="QDI90233.1"/>
    <property type="molecule type" value="Genomic_DNA"/>
</dbReference>
<dbReference type="AlphaFoldDB" id="A0A514LEF1"/>
<name>A0A514LEF1_9BACI</name>
<organism evidence="1 2">
    <name type="scientific">Salicibibacter halophilus</name>
    <dbReference type="NCBI Taxonomy" id="2502791"/>
    <lineage>
        <taxon>Bacteria</taxon>
        <taxon>Bacillati</taxon>
        <taxon>Bacillota</taxon>
        <taxon>Bacilli</taxon>
        <taxon>Bacillales</taxon>
        <taxon>Bacillaceae</taxon>
        <taxon>Salicibibacter</taxon>
    </lineage>
</organism>
<protein>
    <submittedName>
        <fullName evidence="1">Uncharacterized protein</fullName>
    </submittedName>
</protein>
<proteinExistence type="predicted"/>
<evidence type="ECO:0000313" key="2">
    <source>
        <dbReference type="Proteomes" id="UP000319756"/>
    </source>
</evidence>
<gene>
    <name evidence="1" type="ORF">EPH95_02815</name>
</gene>
<dbReference type="KEGG" id="sale:EPH95_02815"/>
<dbReference type="Proteomes" id="UP000319756">
    <property type="component" value="Chromosome"/>
</dbReference>
<sequence length="81" mass="9238">MKYFEFNEPFFALIRAEDTERASTIFENMSGGKHHPDKERTRNEALNMFLNVEIGTRSDLINAFNDSQDKSAILLVDGGIL</sequence>
<accession>A0A514LEF1</accession>